<reference evidence="4" key="1">
    <citation type="submission" date="2018-05" db="EMBL/GenBank/DDBJ databases">
        <authorList>
            <person name="Lanie J.A."/>
            <person name="Ng W.-L."/>
            <person name="Kazmierczak K.M."/>
            <person name="Andrzejewski T.M."/>
            <person name="Davidsen T.M."/>
            <person name="Wayne K.J."/>
            <person name="Tettelin H."/>
            <person name="Glass J.I."/>
            <person name="Rusch D."/>
            <person name="Podicherti R."/>
            <person name="Tsui H.-C.T."/>
            <person name="Winkler M.E."/>
        </authorList>
    </citation>
    <scope>NUCLEOTIDE SEQUENCE</scope>
</reference>
<organism evidence="4">
    <name type="scientific">marine metagenome</name>
    <dbReference type="NCBI Taxonomy" id="408172"/>
    <lineage>
        <taxon>unclassified sequences</taxon>
        <taxon>metagenomes</taxon>
        <taxon>ecological metagenomes</taxon>
    </lineage>
</organism>
<sequence>MTPPTILDGGMGQELIHRGAPRSPELWSAWAMLEDPDLVAGVHADYVEAGCDILTTNSYSTFADRLHPHGLGDRADELTRLSGHLARGAADASERLVLVAASLPPMRGSYCPNPDGTYEELRAEYAVMVDQLADSADLFLCETMGACFEARAAADAARESGLPVWVAFTLQGATGPHLLDGTPFDEAVDSIDADAFLLNCCPPEQTSEALPYLRAATDLPIGAYANAFHGMPVGWKGRDGHALPEGRTDMGAQRYAEAARGWVAMGADIVGGCCEIGPAHIARLVQEFAA</sequence>
<evidence type="ECO:0000313" key="4">
    <source>
        <dbReference type="EMBL" id="SVA14327.1"/>
    </source>
</evidence>
<name>A0A381THS4_9ZZZZ</name>
<dbReference type="InterPro" id="IPR003726">
    <property type="entry name" value="HCY_dom"/>
</dbReference>
<evidence type="ECO:0000259" key="3">
    <source>
        <dbReference type="PROSITE" id="PS50970"/>
    </source>
</evidence>
<feature type="domain" description="Hcy-binding" evidence="3">
    <location>
        <begin position="1"/>
        <end position="288"/>
    </location>
</feature>
<protein>
    <recommendedName>
        <fullName evidence="3">Hcy-binding domain-containing protein</fullName>
    </recommendedName>
</protein>
<dbReference type="InterPro" id="IPR036589">
    <property type="entry name" value="HCY_dom_sf"/>
</dbReference>
<dbReference type="Pfam" id="PF02574">
    <property type="entry name" value="S-methyl_trans"/>
    <property type="match status" value="1"/>
</dbReference>
<proteinExistence type="predicted"/>
<keyword evidence="1" id="KW-0489">Methyltransferase</keyword>
<evidence type="ECO:0000256" key="1">
    <source>
        <dbReference type="ARBA" id="ARBA00022603"/>
    </source>
</evidence>
<dbReference type="Gene3D" id="3.20.20.330">
    <property type="entry name" value="Homocysteine-binding-like domain"/>
    <property type="match status" value="1"/>
</dbReference>
<keyword evidence="2" id="KW-0808">Transferase</keyword>
<gene>
    <name evidence="4" type="ORF">METZ01_LOCUS67181</name>
</gene>
<dbReference type="PANTHER" id="PTHR11103:SF18">
    <property type="entry name" value="SLR1189 PROTEIN"/>
    <property type="match status" value="1"/>
</dbReference>
<dbReference type="PANTHER" id="PTHR11103">
    <property type="entry name" value="SLR1189 PROTEIN"/>
    <property type="match status" value="1"/>
</dbReference>
<dbReference type="PIRSF" id="PIRSF037505">
    <property type="entry name" value="Betaine_HMT"/>
    <property type="match status" value="1"/>
</dbReference>
<dbReference type="GO" id="GO:0008168">
    <property type="term" value="F:methyltransferase activity"/>
    <property type="evidence" value="ECO:0007669"/>
    <property type="project" value="UniProtKB-KW"/>
</dbReference>
<dbReference type="EMBL" id="UINC01004437">
    <property type="protein sequence ID" value="SVA14327.1"/>
    <property type="molecule type" value="Genomic_DNA"/>
</dbReference>
<dbReference type="PROSITE" id="PS50970">
    <property type="entry name" value="HCY"/>
    <property type="match status" value="1"/>
</dbReference>
<dbReference type="InterPro" id="IPR017226">
    <property type="entry name" value="BHMT-like"/>
</dbReference>
<dbReference type="GO" id="GO:0009086">
    <property type="term" value="P:methionine biosynthetic process"/>
    <property type="evidence" value="ECO:0007669"/>
    <property type="project" value="InterPro"/>
</dbReference>
<accession>A0A381THS4</accession>
<dbReference type="GO" id="GO:0032259">
    <property type="term" value="P:methylation"/>
    <property type="evidence" value="ECO:0007669"/>
    <property type="project" value="UniProtKB-KW"/>
</dbReference>
<dbReference type="AlphaFoldDB" id="A0A381THS4"/>
<dbReference type="GO" id="GO:0008270">
    <property type="term" value="F:zinc ion binding"/>
    <property type="evidence" value="ECO:0007669"/>
    <property type="project" value="InterPro"/>
</dbReference>
<evidence type="ECO:0000256" key="2">
    <source>
        <dbReference type="ARBA" id="ARBA00022679"/>
    </source>
</evidence>
<dbReference type="SUPFAM" id="SSF82282">
    <property type="entry name" value="Homocysteine S-methyltransferase"/>
    <property type="match status" value="1"/>
</dbReference>